<sequence>MEIRSIEDMNQAQRERLAFIEFRLWFLGDVGRPDLMDRFGIAPAVATRDLAAYREVAPQNIDFDGSRKVYVPAAGFKAIFEHETDRVLSALSRGFGEGLGKSSSGFLPCEFPLRLNQPPLAALATITRAIHQRRAVRLVYHSLNTGVSKREVVPFALVDSGLRWHVRVFDRKSQEFRDMVITRMERPVMLDDGDIAAHEQLDQDIQWTRIVELELVPHPAQPRPEIVARDFGMKGGRLVLNVRAAIAGYVLQQWSVDCSPDHSLEPTRYRLRLKDSLVLYGVENSVLAPGYQAPSKIKS</sequence>
<dbReference type="PIRSF" id="PIRSF015558">
    <property type="entry name" value="Txn_reg_DeoR_prd"/>
    <property type="match status" value="1"/>
</dbReference>
<feature type="domain" description="WYL" evidence="1">
    <location>
        <begin position="122"/>
        <end position="186"/>
    </location>
</feature>
<dbReference type="InterPro" id="IPR059019">
    <property type="entry name" value="WHD_CapW"/>
</dbReference>
<gene>
    <name evidence="4" type="ORF">BLL52_0899</name>
</gene>
<name>A0A1Q8YIL6_9BURK</name>
<dbReference type="Pfam" id="PF13280">
    <property type="entry name" value="WYL"/>
    <property type="match status" value="1"/>
</dbReference>
<dbReference type="InterPro" id="IPR026881">
    <property type="entry name" value="WYL_dom"/>
</dbReference>
<dbReference type="AlphaFoldDB" id="A0A1Q8YIL6"/>
<feature type="domain" description="DNA-binding transcriptional repressor CapW C-terminal dimerisation" evidence="2">
    <location>
        <begin position="210"/>
        <end position="275"/>
    </location>
</feature>
<evidence type="ECO:0008006" key="6">
    <source>
        <dbReference type="Google" id="ProtNLM"/>
    </source>
</evidence>
<proteinExistence type="predicted"/>
<dbReference type="Pfam" id="PF26109">
    <property type="entry name" value="WHD_BrxR"/>
    <property type="match status" value="1"/>
</dbReference>
<dbReference type="InterPro" id="IPR059020">
    <property type="entry name" value="CapW_CTD"/>
</dbReference>
<evidence type="ECO:0000313" key="4">
    <source>
        <dbReference type="EMBL" id="OLP07803.1"/>
    </source>
</evidence>
<evidence type="ECO:0000259" key="2">
    <source>
        <dbReference type="Pfam" id="PF26107"/>
    </source>
</evidence>
<dbReference type="PROSITE" id="PS52050">
    <property type="entry name" value="WYL"/>
    <property type="match status" value="1"/>
</dbReference>
<comment type="caution">
    <text evidence="4">The sequence shown here is derived from an EMBL/GenBank/DDBJ whole genome shotgun (WGS) entry which is preliminary data.</text>
</comment>
<protein>
    <recommendedName>
        <fullName evidence="6">WYL domain-containing protein</fullName>
    </recommendedName>
</protein>
<dbReference type="EMBL" id="MSYM01000007">
    <property type="protein sequence ID" value="OLP07803.1"/>
    <property type="molecule type" value="Genomic_DNA"/>
</dbReference>
<organism evidence="4 5">
    <name type="scientific">Rhodoferax antarcticus ANT.BR</name>
    <dbReference type="NCBI Taxonomy" id="1111071"/>
    <lineage>
        <taxon>Bacteria</taxon>
        <taxon>Pseudomonadati</taxon>
        <taxon>Pseudomonadota</taxon>
        <taxon>Betaproteobacteria</taxon>
        <taxon>Burkholderiales</taxon>
        <taxon>Comamonadaceae</taxon>
        <taxon>Rhodoferax</taxon>
    </lineage>
</organism>
<evidence type="ECO:0000259" key="1">
    <source>
        <dbReference type="Pfam" id="PF13280"/>
    </source>
</evidence>
<dbReference type="InterPro" id="IPR016634">
    <property type="entry name" value="CapW-like"/>
</dbReference>
<dbReference type="Proteomes" id="UP000185911">
    <property type="component" value="Unassembled WGS sequence"/>
</dbReference>
<evidence type="ECO:0000259" key="3">
    <source>
        <dbReference type="Pfam" id="PF26109"/>
    </source>
</evidence>
<accession>A0A1Q8YIL6</accession>
<dbReference type="RefSeq" id="WP_075585437.1">
    <property type="nucleotide sequence ID" value="NZ_MSYM01000007.1"/>
</dbReference>
<evidence type="ECO:0000313" key="5">
    <source>
        <dbReference type="Proteomes" id="UP000185911"/>
    </source>
</evidence>
<keyword evidence="5" id="KW-1185">Reference proteome</keyword>
<dbReference type="Pfam" id="PF26107">
    <property type="entry name" value="BrxR_CTD"/>
    <property type="match status" value="1"/>
</dbReference>
<feature type="domain" description="DNA-binding transcriptional repressor CapW winged helix-turn-helix" evidence="3">
    <location>
        <begin position="13"/>
        <end position="90"/>
    </location>
</feature>
<reference evidence="4 5" key="1">
    <citation type="submission" date="2017-01" db="EMBL/GenBank/DDBJ databases">
        <title>Genome sequence of Rhodoferax antarcticus ANT.BR, a psychrophilic purple nonsulfur bacterium from an Antarctic microbial mat.</title>
        <authorList>
            <person name="Baker J."/>
            <person name="Riester C."/>
            <person name="Skinner B."/>
            <person name="Newell A."/>
            <person name="Swingley W."/>
            <person name="Madigan M."/>
            <person name="Jung D."/>
            <person name="Asao M."/>
            <person name="Chen M."/>
            <person name="Loughlin P."/>
            <person name="Pan H."/>
            <person name="Lin S."/>
            <person name="Li N."/>
            <person name="Shaw J."/>
            <person name="Prado M."/>
            <person name="Sherman C."/>
            <person name="Li X."/>
            <person name="Tang J."/>
            <person name="Blankenship R."/>
            <person name="Zhao T."/>
            <person name="Touchman J."/>
            <person name="Sattley M."/>
        </authorList>
    </citation>
    <scope>NUCLEOTIDE SEQUENCE [LARGE SCALE GENOMIC DNA]</scope>
    <source>
        <strain evidence="4 5">ANT.BR</strain>
    </source>
</reference>